<reference evidence="4" key="1">
    <citation type="submission" date="2022-10" db="EMBL/GenBank/DDBJ databases">
        <title>The complete genomes of actinobacterial strains from the NBC collection.</title>
        <authorList>
            <person name="Joergensen T.S."/>
            <person name="Alvarez Arevalo M."/>
            <person name="Sterndorff E.B."/>
            <person name="Faurdal D."/>
            <person name="Vuksanovic O."/>
            <person name="Mourched A.-S."/>
            <person name="Charusanti P."/>
            <person name="Shaw S."/>
            <person name="Blin K."/>
            <person name="Weber T."/>
        </authorList>
    </citation>
    <scope>NUCLEOTIDE SEQUENCE</scope>
    <source>
        <strain evidence="4">NBC_00008</strain>
    </source>
</reference>
<dbReference type="InterPro" id="IPR036812">
    <property type="entry name" value="NAD(P)_OxRdtase_dom_sf"/>
</dbReference>
<evidence type="ECO:0000256" key="2">
    <source>
        <dbReference type="SAM" id="MobiDB-lite"/>
    </source>
</evidence>
<organism evidence="4">
    <name type="scientific">Streptomyces sp. NBC_00008</name>
    <dbReference type="NCBI Taxonomy" id="2903610"/>
    <lineage>
        <taxon>Bacteria</taxon>
        <taxon>Bacillati</taxon>
        <taxon>Actinomycetota</taxon>
        <taxon>Actinomycetes</taxon>
        <taxon>Kitasatosporales</taxon>
        <taxon>Streptomycetaceae</taxon>
        <taxon>Streptomyces</taxon>
    </lineage>
</organism>
<protein>
    <submittedName>
        <fullName evidence="4">Aldo/keto reductase</fullName>
    </submittedName>
</protein>
<feature type="region of interest" description="Disordered" evidence="2">
    <location>
        <begin position="1"/>
        <end position="29"/>
    </location>
</feature>
<evidence type="ECO:0000313" key="4">
    <source>
        <dbReference type="EMBL" id="WTW69701.1"/>
    </source>
</evidence>
<dbReference type="InterPro" id="IPR023210">
    <property type="entry name" value="NADP_OxRdtase_dom"/>
</dbReference>
<dbReference type="PANTHER" id="PTHR43625:SF40">
    <property type="entry name" value="ALDO-KETO REDUCTASE YAKC [NADP(+)]"/>
    <property type="match status" value="1"/>
</dbReference>
<sequence>MTANSSPSSLSSPSPQLTATGAPRAGGAGPLGDLTVSRIGYGAMQLERLSDDRDAAIALLRRVVELGVDHIDTAQFYGNGFVNGLIRDALRPEDGVVVVSKVGADPDPGGPFPMRAAQRPEQLRASVEDNLTSLGLDRIPVVNLRRLDTQPGLRAEGDQVVDLDDQLAEMTALRDEGKIGAIGLSAVTLDGVRRALPAGIVCVQNLYSLVTRDDEEMLRLCTEEQIAWVPFFPLGGAFPGVPKVTEEPAVTALAETLGRTPAQVGLAWLLHHAPNTLLIPGTADAGHLESNVATGTVGLDDAAMAALDAVESRPLSETSFG</sequence>
<feature type="domain" description="NADP-dependent oxidoreductase" evidence="3">
    <location>
        <begin position="38"/>
        <end position="310"/>
    </location>
</feature>
<dbReference type="PANTHER" id="PTHR43625">
    <property type="entry name" value="AFLATOXIN B1 ALDEHYDE REDUCTASE"/>
    <property type="match status" value="1"/>
</dbReference>
<evidence type="ECO:0000259" key="3">
    <source>
        <dbReference type="Pfam" id="PF00248"/>
    </source>
</evidence>
<keyword evidence="1" id="KW-0560">Oxidoreductase</keyword>
<dbReference type="GO" id="GO:0005737">
    <property type="term" value="C:cytoplasm"/>
    <property type="evidence" value="ECO:0007669"/>
    <property type="project" value="TreeGrafter"/>
</dbReference>
<dbReference type="Pfam" id="PF00248">
    <property type="entry name" value="Aldo_ket_red"/>
    <property type="match status" value="1"/>
</dbReference>
<gene>
    <name evidence="4" type="ORF">OG398_16175</name>
</gene>
<proteinExistence type="predicted"/>
<dbReference type="GO" id="GO:0016491">
    <property type="term" value="F:oxidoreductase activity"/>
    <property type="evidence" value="ECO:0007669"/>
    <property type="project" value="UniProtKB-KW"/>
</dbReference>
<dbReference type="CDD" id="cd19088">
    <property type="entry name" value="AKR_AKR13B1"/>
    <property type="match status" value="1"/>
</dbReference>
<evidence type="ECO:0000256" key="1">
    <source>
        <dbReference type="ARBA" id="ARBA00023002"/>
    </source>
</evidence>
<feature type="compositionally biased region" description="Low complexity" evidence="2">
    <location>
        <begin position="1"/>
        <end position="23"/>
    </location>
</feature>
<dbReference type="EMBL" id="CP108313">
    <property type="protein sequence ID" value="WTW69701.1"/>
    <property type="molecule type" value="Genomic_DNA"/>
</dbReference>
<dbReference type="InterPro" id="IPR050791">
    <property type="entry name" value="Aldo-Keto_reductase"/>
</dbReference>
<dbReference type="Gene3D" id="3.20.20.100">
    <property type="entry name" value="NADP-dependent oxidoreductase domain"/>
    <property type="match status" value="1"/>
</dbReference>
<name>A0AAU2VR50_9ACTN</name>
<dbReference type="InterPro" id="IPR020471">
    <property type="entry name" value="AKR"/>
</dbReference>
<dbReference type="SUPFAM" id="SSF51430">
    <property type="entry name" value="NAD(P)-linked oxidoreductase"/>
    <property type="match status" value="1"/>
</dbReference>
<accession>A0AAU2VR50</accession>
<dbReference type="AlphaFoldDB" id="A0AAU2VR50"/>
<dbReference type="PRINTS" id="PR00069">
    <property type="entry name" value="ALDKETRDTASE"/>
</dbReference>